<feature type="signal peptide" evidence="3">
    <location>
        <begin position="1"/>
        <end position="28"/>
    </location>
</feature>
<feature type="region of interest" description="Disordered" evidence="2">
    <location>
        <begin position="1317"/>
        <end position="1340"/>
    </location>
</feature>
<dbReference type="GO" id="GO:0009279">
    <property type="term" value="C:cell outer membrane"/>
    <property type="evidence" value="ECO:0007669"/>
    <property type="project" value="TreeGrafter"/>
</dbReference>
<dbReference type="Gene3D" id="2.40.160.160">
    <property type="entry name" value="Inverse autotransporter, beta-domain"/>
    <property type="match status" value="1"/>
</dbReference>
<dbReference type="InterPro" id="IPR013783">
    <property type="entry name" value="Ig-like_fold"/>
</dbReference>
<dbReference type="InterPro" id="IPR038177">
    <property type="entry name" value="IAT_beta_sf"/>
</dbReference>
<dbReference type="FunFam" id="2.40.160.160:FF:000001">
    <property type="entry name" value="Intimin-like inverse autotransporter SinH"/>
    <property type="match status" value="1"/>
</dbReference>
<dbReference type="PANTHER" id="PTHR39576:SF2">
    <property type="entry name" value="ATTACHING AND EFFACING PROTEIN HOMOLOG-RELATED"/>
    <property type="match status" value="1"/>
</dbReference>
<reference evidence="6 8" key="2">
    <citation type="submission" date="2019-07" db="EMBL/GenBank/DDBJ databases">
        <title>Genomic Encyclopedia of Type Strains, Phase I: the one thousand microbial genomes (KMG-I) project.</title>
        <authorList>
            <person name="Kyrpides N."/>
        </authorList>
    </citation>
    <scope>NUCLEOTIDE SEQUENCE [LARGE SCALE GENOMIC DNA]</scope>
    <source>
        <strain evidence="6 8">DSM 17909</strain>
    </source>
</reference>
<dbReference type="EMBL" id="VNHN01000084">
    <property type="protein sequence ID" value="TYO98193.1"/>
    <property type="molecule type" value="Genomic_DNA"/>
</dbReference>
<dbReference type="SUPFAM" id="SSF49373">
    <property type="entry name" value="Invasin/intimin cell-adhesion fragments"/>
    <property type="match status" value="3"/>
</dbReference>
<evidence type="ECO:0000256" key="3">
    <source>
        <dbReference type="SAM" id="SignalP"/>
    </source>
</evidence>
<dbReference type="InterPro" id="IPR024519">
    <property type="entry name" value="IAT_beta"/>
</dbReference>
<reference evidence="5 7" key="1">
    <citation type="submission" date="2013-07" db="EMBL/GenBank/DDBJ databases">
        <authorList>
            <person name="Genoscope - CEA"/>
        </authorList>
    </citation>
    <scope>NUCLEOTIDE SEQUENCE [LARGE SCALE GENOMIC DNA]</scope>
    <source>
        <strain evidence="5">FRM16</strain>
        <strain evidence="7">FRM16 / DSM 17909</strain>
    </source>
</reference>
<gene>
    <name evidence="6" type="ORF">LY16_03339</name>
    <name evidence="5" type="ORF">XDD1_3819</name>
</gene>
<dbReference type="PRINTS" id="PR01369">
    <property type="entry name" value="INTIMIN"/>
</dbReference>
<feature type="chain" id="PRO_5001654696" evidence="3">
    <location>
        <begin position="29"/>
        <end position="1503"/>
    </location>
</feature>
<dbReference type="Proteomes" id="UP000324170">
    <property type="component" value="Unassembled WGS sequence"/>
</dbReference>
<evidence type="ECO:0000313" key="7">
    <source>
        <dbReference type="Proteomes" id="UP000032721"/>
    </source>
</evidence>
<dbReference type="Pfam" id="PF11924">
    <property type="entry name" value="IAT_beta"/>
    <property type="match status" value="1"/>
</dbReference>
<keyword evidence="3" id="KW-0732">Signal</keyword>
<evidence type="ECO:0000256" key="2">
    <source>
        <dbReference type="SAM" id="MobiDB-lite"/>
    </source>
</evidence>
<evidence type="ECO:0000259" key="4">
    <source>
        <dbReference type="Pfam" id="PF11924"/>
    </source>
</evidence>
<dbReference type="InterPro" id="IPR008964">
    <property type="entry name" value="Invasin/intimin_cell_adhesion"/>
</dbReference>
<protein>
    <submittedName>
        <fullName evidence="6">Adhesin/invasin</fullName>
    </submittedName>
    <submittedName>
        <fullName evidence="5">Putative invasin</fullName>
    </submittedName>
</protein>
<name>A0A068QXI1_9GAMM</name>
<feature type="domain" description="Inverse autotransporter beta-domain" evidence="4">
    <location>
        <begin position="75"/>
        <end position="346"/>
    </location>
</feature>
<feature type="compositionally biased region" description="Polar residues" evidence="2">
    <location>
        <begin position="1414"/>
        <end position="1423"/>
    </location>
</feature>
<comment type="similarity">
    <text evidence="1">Belongs to the intimin/invasin family.</text>
</comment>
<dbReference type="GO" id="GO:0007155">
    <property type="term" value="P:cell adhesion"/>
    <property type="evidence" value="ECO:0007669"/>
    <property type="project" value="InterPro"/>
</dbReference>
<accession>A0A068QXI1</accession>
<dbReference type="STRING" id="351671.XDD1_3819"/>
<sequence length="1503" mass="164478">MNLYINKIFFFTVLGLLLLPSSMINAIADGNIEAGRAYPQEIDNKNRKDNLGKNQNSSNADTPQLIASNIQTVSNILSSSPSELTEQAKSYALGKLNSTVASETQKWLSQFGTARINFGLDRKGTLKNNALDLLLPLYDNKTDWLFFSQLGYRNKDSRDTINVGLGGRYFYQDWMYGLNTFYDRDLTGKNQRLGLGGEIWGDYIKFSANTYYRLSDWRNSQHFKDYDERPANGYDINGEFFLPAYPNLGAKLAYEQYFGDNVTLFNRDTKQKNPSLAKLGLTYTPVPLFTLGMDYKQGGSGHSETQFLANLSYKLGVPLSAQLSPDNVAAMRTLAGSRYDLVERNNNIVLDHQKKTIVQLTLPETITGFSQEEQDITVKLSSNTAVKQIHWTTNDDFAKHGGKLSSRVGHTITVTLPKYLSGDNQNNNYPIYARAELENNQKSAPAEMRVMVKPFMLQKREEANFTPPGPLPATGEKKDGYTFDPVITFDTVNGKPIKSATIDHVQWLTDPKIGADSGLQFIDWEPSGVVATVEHGHFKRKPVLVSTQPHKEVKVYLQLGGQSPQLAGKVSFDANPANIHVGKVTVSPAVPSLIADGAHTYTYSAVILDTNNNPVKNQGIADVNWSKDKDQAGLIWHPSNGAITTDSEGKLTATTTLASTVAIKDVMVSLAIGDQKPVPAEQSVSFTTTTTPQDYHVDGNIQCSSPASATVTAGGHDKYTYKATIVGSDGKFVPNAKIPNAVWKIENPQNIDGLNLDPSDLTTDGGGILTASLTSKKVYKGDVLVSLTVGNHKPVQATCSVDFIADTKNYRISGDIQISPPRTLAGNRNDQYKYQAVIVGGDGLPVRKEEIKNAVWNIEKPKGIKGLDLVPSDKTTDEQGRLTATLTSNKAVKDVLVSLTVGKQTVKATYTVDFKAGNISITPDQVDSRLVNEHYTYIVTITDDATQPQSDKKVDWDLKKPIPPGVSFIHKDEKTNQHGKATAILTSKLATALPNEPENVIVTVSSEGKSLDADPIKFVWPEIKPLQFTQNNGTLSPGDSYDLTAAVMGADGKPYTGTGFQFQWRIKQPASGTVKGLTLSPTGKVSVSNGALKATLTSTADTPLTTNAQVCLTVADTGAPSFGQPLSPEQCSDPISFQQPEFEIHSVEVYGVDKNGTWKAPNKPPEPFDPHNPLLGDGNGKYIYRALITRKVGGVDTPVANQVISNVKWVRAPNQHNIDEGSEIPQPDWDQANKTDGNGYLYATLMSHVGFDNLPVTFYMDNSQGDPMTGLASQNVSFAAVPEKAGIRIYNVSNEKAYAYFTENNKPYNIFPSLRGELRKPSSSNPDGGENLSDGGEDVHYHTTSSAISIDQSGVITFISLAPADITATVTRKNGAIYQYTYKTDPLRQFTPMNTRYPNPSKPTDHNETCESAGATSPLDTDVEQASSTSITSLYDEYSAHNLSPYEFGFLDDFNHKDNQEQSIKVKSKQKSGYFSFNSYYGYVDESGSKNPEPAFVVCVKYK</sequence>
<dbReference type="PANTHER" id="PTHR39576">
    <property type="entry name" value="ATTACHING AND EFFACING PROTEIN HOMOLOG-RELATED-RELATED"/>
    <property type="match status" value="1"/>
</dbReference>
<dbReference type="InterPro" id="IPR003535">
    <property type="entry name" value="Intimin/invasin_bac"/>
</dbReference>
<proteinExistence type="inferred from homology"/>
<dbReference type="EMBL" id="FO704550">
    <property type="protein sequence ID" value="CDG19504.1"/>
    <property type="molecule type" value="Genomic_DNA"/>
</dbReference>
<keyword evidence="8" id="KW-1185">Reference proteome</keyword>
<evidence type="ECO:0000256" key="1">
    <source>
        <dbReference type="ARBA" id="ARBA00010116"/>
    </source>
</evidence>
<dbReference type="HOGENOM" id="CLU_004233_2_0_6"/>
<evidence type="ECO:0000313" key="6">
    <source>
        <dbReference type="EMBL" id="TYO98193.1"/>
    </source>
</evidence>
<dbReference type="Gene3D" id="2.60.40.10">
    <property type="entry name" value="Immunoglobulins"/>
    <property type="match status" value="4"/>
</dbReference>
<dbReference type="KEGG" id="xdo:XDD1_3819"/>
<dbReference type="Proteomes" id="UP000032721">
    <property type="component" value="Chromosome"/>
</dbReference>
<evidence type="ECO:0000313" key="5">
    <source>
        <dbReference type="EMBL" id="CDG19504.1"/>
    </source>
</evidence>
<dbReference type="InterPro" id="IPR051715">
    <property type="entry name" value="Intimin-Invasin_domain"/>
</dbReference>
<feature type="region of interest" description="Disordered" evidence="2">
    <location>
        <begin position="1399"/>
        <end position="1423"/>
    </location>
</feature>
<dbReference type="RefSeq" id="WP_052705741.1">
    <property type="nucleotide sequence ID" value="NZ_CAWMED010000001.1"/>
</dbReference>
<organism evidence="5 7">
    <name type="scientific">Xenorhabdus doucetiae</name>
    <dbReference type="NCBI Taxonomy" id="351671"/>
    <lineage>
        <taxon>Bacteria</taxon>
        <taxon>Pseudomonadati</taxon>
        <taxon>Pseudomonadota</taxon>
        <taxon>Gammaproteobacteria</taxon>
        <taxon>Enterobacterales</taxon>
        <taxon>Morganellaceae</taxon>
        <taxon>Xenorhabdus</taxon>
    </lineage>
</organism>
<evidence type="ECO:0000313" key="8">
    <source>
        <dbReference type="Proteomes" id="UP000324170"/>
    </source>
</evidence>